<dbReference type="SUPFAM" id="SSF55781">
    <property type="entry name" value="GAF domain-like"/>
    <property type="match status" value="1"/>
</dbReference>
<dbReference type="InterPro" id="IPR003018">
    <property type="entry name" value="GAF"/>
</dbReference>
<dbReference type="InterPro" id="IPR029016">
    <property type="entry name" value="GAF-like_dom_sf"/>
</dbReference>
<organism evidence="3 4">
    <name type="scientific">Streptomyces finlayi</name>
    <dbReference type="NCBI Taxonomy" id="67296"/>
    <lineage>
        <taxon>Bacteria</taxon>
        <taxon>Bacillati</taxon>
        <taxon>Actinomycetota</taxon>
        <taxon>Actinomycetes</taxon>
        <taxon>Kitasatosporales</taxon>
        <taxon>Streptomycetaceae</taxon>
        <taxon>Streptomyces</taxon>
    </lineage>
</organism>
<gene>
    <name evidence="3" type="ORF">GCM10010334_15940</name>
</gene>
<dbReference type="Gene3D" id="3.30.450.40">
    <property type="match status" value="1"/>
</dbReference>
<dbReference type="Pfam" id="PF13556">
    <property type="entry name" value="HTH_30"/>
    <property type="match status" value="1"/>
</dbReference>
<dbReference type="Proteomes" id="UP000638353">
    <property type="component" value="Unassembled WGS sequence"/>
</dbReference>
<proteinExistence type="inferred from homology"/>
<dbReference type="SMART" id="SM00065">
    <property type="entry name" value="GAF"/>
    <property type="match status" value="1"/>
</dbReference>
<comment type="caution">
    <text evidence="3">The sequence shown here is derived from an EMBL/GenBank/DDBJ whole genome shotgun (WGS) entry which is preliminary data.</text>
</comment>
<dbReference type="Gene3D" id="1.10.10.2840">
    <property type="entry name" value="PucR C-terminal helix-turn-helix domain"/>
    <property type="match status" value="1"/>
</dbReference>
<evidence type="ECO:0000259" key="2">
    <source>
        <dbReference type="SMART" id="SM00065"/>
    </source>
</evidence>
<dbReference type="Pfam" id="PF13185">
    <property type="entry name" value="GAF_2"/>
    <property type="match status" value="1"/>
</dbReference>
<dbReference type="AlphaFoldDB" id="A0A919C8E6"/>
<evidence type="ECO:0000313" key="3">
    <source>
        <dbReference type="EMBL" id="GHC85605.1"/>
    </source>
</evidence>
<dbReference type="Pfam" id="PF17853">
    <property type="entry name" value="GGDEF_2"/>
    <property type="match status" value="1"/>
</dbReference>
<dbReference type="PANTHER" id="PTHR33744">
    <property type="entry name" value="CARBOHYDRATE DIACID REGULATOR"/>
    <property type="match status" value="1"/>
</dbReference>
<dbReference type="InterPro" id="IPR025736">
    <property type="entry name" value="PucR_C-HTH_dom"/>
</dbReference>
<dbReference type="InterPro" id="IPR041522">
    <property type="entry name" value="CdaR_GGDEF"/>
</dbReference>
<dbReference type="InterPro" id="IPR042070">
    <property type="entry name" value="PucR_C-HTH_sf"/>
</dbReference>
<dbReference type="EMBL" id="BMVC01000003">
    <property type="protein sequence ID" value="GHC85605.1"/>
    <property type="molecule type" value="Genomic_DNA"/>
</dbReference>
<reference evidence="3" key="2">
    <citation type="submission" date="2020-09" db="EMBL/GenBank/DDBJ databases">
        <authorList>
            <person name="Sun Q."/>
            <person name="Ohkuma M."/>
        </authorList>
    </citation>
    <scope>NUCLEOTIDE SEQUENCE</scope>
    <source>
        <strain evidence="3">JCM 4637</strain>
    </source>
</reference>
<dbReference type="PANTHER" id="PTHR33744:SF1">
    <property type="entry name" value="DNA-BINDING TRANSCRIPTIONAL ACTIVATOR ADER"/>
    <property type="match status" value="1"/>
</dbReference>
<name>A0A919C8E6_9ACTN</name>
<dbReference type="InterPro" id="IPR051448">
    <property type="entry name" value="CdaR-like_regulators"/>
</dbReference>
<evidence type="ECO:0000256" key="1">
    <source>
        <dbReference type="ARBA" id="ARBA00006754"/>
    </source>
</evidence>
<accession>A0A919C8E6</accession>
<sequence length="651" mass="69810">MKGEDSIGVPALAVLELLAQDSPPSRFHEVFQSAQQQQSLSSDHLSELQRATHLALDIQASVSQRRRRETFMTGLVDTVRDMTLPSSPDTLLKVVTSRARRLLGFDMAYVSLRDADDNAYIHSSDGDSTALNTGLVVQKQRGLSELVRTSGAPFWSTDYLNDDRIPHWPEVDDVVRAEGLSAIMAVPILRASETIGVLYGANRVVRHFTPDEISVMRSLADFASVALEKAELLDRTRTQVAALESLGAQSRATVARLTDLGEAQTRLTAMVLDGSDLQQLATAAAEMLAADVTIGDAYGQVLGSSQEARELGEVMTTGAVLEAQAAGGPILLSPGVWGSPVSAGAENLGLVVMLSDTEPDTDTLRYLRYVGHAVAVLLVIQRSTAVAAGPVRDEFLDELLAVPLRLPHRLASRAQRLQVDLEEPYVIVIVRPEGGEHGKAVVWGSSYSHRHRGLKTVRDGRIVLLLPGTDASAAARTVSEELSRVLTEPATVGAAGPATGLTPASELHLEAQRCLDTLIVLGETGSSASMSDLGFLGLLLSDDRDVDGFVASAVGPLLKQDAERGTTLIGTVETYFASGQSPTRAAEALYIHANTVARRLDRITDLLGPGWQKGERAVEVQLALRLLRARGVLRRQRETTLGTAPRSADSE</sequence>
<reference evidence="3" key="1">
    <citation type="journal article" date="2014" name="Int. J. Syst. Evol. Microbiol.">
        <title>Complete genome sequence of Corynebacterium casei LMG S-19264T (=DSM 44701T), isolated from a smear-ripened cheese.</title>
        <authorList>
            <consortium name="US DOE Joint Genome Institute (JGI-PGF)"/>
            <person name="Walter F."/>
            <person name="Albersmeier A."/>
            <person name="Kalinowski J."/>
            <person name="Ruckert C."/>
        </authorList>
    </citation>
    <scope>NUCLEOTIDE SEQUENCE</scope>
    <source>
        <strain evidence="3">JCM 4637</strain>
    </source>
</reference>
<comment type="similarity">
    <text evidence="1">Belongs to the CdaR family.</text>
</comment>
<evidence type="ECO:0000313" key="4">
    <source>
        <dbReference type="Proteomes" id="UP000638353"/>
    </source>
</evidence>
<protein>
    <submittedName>
        <fullName evidence="3">CdaR family transcriptional regulator</fullName>
    </submittedName>
</protein>
<feature type="domain" description="GAF" evidence="2">
    <location>
        <begin position="87"/>
        <end position="237"/>
    </location>
</feature>
<dbReference type="RefSeq" id="WP_229897580.1">
    <property type="nucleotide sequence ID" value="NZ_BMVC01000003.1"/>
</dbReference>